<dbReference type="Pfam" id="PF22748">
    <property type="entry name" value="PexRD54_WY"/>
    <property type="match status" value="1"/>
</dbReference>
<evidence type="ECO:0000259" key="8">
    <source>
        <dbReference type="Pfam" id="PF22748"/>
    </source>
</evidence>
<keyword evidence="10" id="KW-1185">Reference proteome</keyword>
<reference evidence="10" key="1">
    <citation type="submission" date="2017-03" db="EMBL/GenBank/DDBJ databases">
        <title>Phytopthora megakarya and P. palmivora, two closely related causual agents of cacao black pod achieved similar genome size and gene model numbers by different mechanisms.</title>
        <authorList>
            <person name="Ali S."/>
            <person name="Shao J."/>
            <person name="Larry D.J."/>
            <person name="Kronmiller B."/>
            <person name="Shen D."/>
            <person name="Strem M.D."/>
            <person name="Melnick R.L."/>
            <person name="Guiltinan M.J."/>
            <person name="Tyler B.M."/>
            <person name="Meinhardt L.W."/>
            <person name="Bailey B.A."/>
        </authorList>
    </citation>
    <scope>NUCLEOTIDE SEQUENCE [LARGE SCALE GENOMIC DNA]</scope>
    <source>
        <strain evidence="10">zdho120</strain>
    </source>
</reference>
<feature type="non-terminal residue" evidence="9">
    <location>
        <position position="117"/>
    </location>
</feature>
<dbReference type="GO" id="GO:0005576">
    <property type="term" value="C:extracellular region"/>
    <property type="evidence" value="ECO:0007669"/>
    <property type="project" value="UniProtKB-SubCell"/>
</dbReference>
<comment type="similarity">
    <text evidence="3">Belongs to the RxLR effector family.</text>
</comment>
<name>A0A225UJV8_9STRA</name>
<comment type="subcellular location">
    <subcellularLocation>
        <location evidence="1">Host cell</location>
    </subcellularLocation>
    <subcellularLocation>
        <location evidence="2">Secreted</location>
    </subcellularLocation>
</comment>
<evidence type="ECO:0000256" key="1">
    <source>
        <dbReference type="ARBA" id="ARBA00004340"/>
    </source>
</evidence>
<keyword evidence="5 7" id="KW-0732">Signal</keyword>
<dbReference type="EMBL" id="NBNE01016387">
    <property type="protein sequence ID" value="OWY93263.1"/>
    <property type="molecule type" value="Genomic_DNA"/>
</dbReference>
<evidence type="ECO:0000256" key="6">
    <source>
        <dbReference type="ARBA" id="ARBA00023026"/>
    </source>
</evidence>
<feature type="signal peptide" evidence="7">
    <location>
        <begin position="1"/>
        <end position="23"/>
    </location>
</feature>
<evidence type="ECO:0000256" key="5">
    <source>
        <dbReference type="ARBA" id="ARBA00022729"/>
    </source>
</evidence>
<evidence type="ECO:0000256" key="3">
    <source>
        <dbReference type="ARBA" id="ARBA00010400"/>
    </source>
</evidence>
<keyword evidence="6" id="KW-0843">Virulence</keyword>
<accession>A0A225UJV8</accession>
<comment type="caution">
    <text evidence="9">The sequence shown here is derived from an EMBL/GenBank/DDBJ whole genome shotgun (WGS) entry which is preliminary data.</text>
</comment>
<keyword evidence="4" id="KW-0964">Secreted</keyword>
<dbReference type="AlphaFoldDB" id="A0A225UJV8"/>
<evidence type="ECO:0000256" key="4">
    <source>
        <dbReference type="ARBA" id="ARBA00022525"/>
    </source>
</evidence>
<evidence type="ECO:0000313" key="10">
    <source>
        <dbReference type="Proteomes" id="UP000198211"/>
    </source>
</evidence>
<evidence type="ECO:0000256" key="2">
    <source>
        <dbReference type="ARBA" id="ARBA00004613"/>
    </source>
</evidence>
<protein>
    <submittedName>
        <fullName evidence="9">RxLR effector protein</fullName>
    </submittedName>
</protein>
<dbReference type="Proteomes" id="UP000198211">
    <property type="component" value="Unassembled WGS sequence"/>
</dbReference>
<sequence>MLWCNVVLTVFAIFVAEIDAASAFPDLPMENGLAIIPSKRVLRGYGTEVDVINVEKTKEERTKNSAISKMLDKLVYKGLEKTNQSPTYLFTAAHLGEVGVKLDENNPAFIRWLRYVH</sequence>
<proteinExistence type="inferred from homology"/>
<evidence type="ECO:0000256" key="7">
    <source>
        <dbReference type="SAM" id="SignalP"/>
    </source>
</evidence>
<gene>
    <name evidence="9" type="ORF">PHMEG_00037405</name>
</gene>
<organism evidence="9 10">
    <name type="scientific">Phytophthora megakarya</name>
    <dbReference type="NCBI Taxonomy" id="4795"/>
    <lineage>
        <taxon>Eukaryota</taxon>
        <taxon>Sar</taxon>
        <taxon>Stramenopiles</taxon>
        <taxon>Oomycota</taxon>
        <taxon>Peronosporomycetes</taxon>
        <taxon>Peronosporales</taxon>
        <taxon>Peronosporaceae</taxon>
        <taxon>Phytophthora</taxon>
    </lineage>
</organism>
<evidence type="ECO:0000313" key="9">
    <source>
        <dbReference type="EMBL" id="OWY93263.1"/>
    </source>
</evidence>
<dbReference type="InterPro" id="IPR054463">
    <property type="entry name" value="PexRD54_WY"/>
</dbReference>
<dbReference type="GO" id="GO:0043657">
    <property type="term" value="C:host cell"/>
    <property type="evidence" value="ECO:0007669"/>
    <property type="project" value="UniProtKB-SubCell"/>
</dbReference>
<feature type="chain" id="PRO_5012013801" evidence="7">
    <location>
        <begin position="24"/>
        <end position="117"/>
    </location>
</feature>
<feature type="domain" description="RxLR effector PexRD54 WY" evidence="8">
    <location>
        <begin position="81"/>
        <end position="116"/>
    </location>
</feature>